<keyword evidence="1" id="KW-1133">Transmembrane helix</keyword>
<sequence>MVFFLIITIINLKPYNLYPLSSLIIPGTGELLLKEKKGEYFIYADLFSLFFYQTYNFLSKRENENAKIFASKYASANYFQKENYFRLLEIYSSSEEYNEDVLRQARNFYPEDPEKQKEYLQKHGYFGKDSWQWESDDLRLTYIEKRRNAKNKKLISSFFLSASLLLRIGSFFNSWFLIKNQKISFNFYPQGLKISYNF</sequence>
<feature type="transmembrane region" description="Helical" evidence="1">
    <location>
        <begin position="154"/>
        <end position="178"/>
    </location>
</feature>
<evidence type="ECO:0008006" key="3">
    <source>
        <dbReference type="Google" id="ProtNLM"/>
    </source>
</evidence>
<name>A0A7V3ZU90_UNCW3</name>
<dbReference type="EMBL" id="DTDR01000039">
    <property type="protein sequence ID" value="HGK63203.1"/>
    <property type="molecule type" value="Genomic_DNA"/>
</dbReference>
<evidence type="ECO:0000313" key="2">
    <source>
        <dbReference type="EMBL" id="HGK63203.1"/>
    </source>
</evidence>
<protein>
    <recommendedName>
        <fullName evidence="3">DUF5683 domain-containing protein</fullName>
    </recommendedName>
</protein>
<keyword evidence="1" id="KW-0472">Membrane</keyword>
<gene>
    <name evidence="2" type="ORF">ENU74_01195</name>
</gene>
<proteinExistence type="predicted"/>
<comment type="caution">
    <text evidence="2">The sequence shown here is derived from an EMBL/GenBank/DDBJ whole genome shotgun (WGS) entry which is preliminary data.</text>
</comment>
<accession>A0A7V3ZU90</accession>
<reference evidence="2" key="1">
    <citation type="journal article" date="2020" name="mSystems">
        <title>Genome- and Community-Level Interaction Insights into Carbon Utilization and Element Cycling Functions of Hydrothermarchaeota in Hydrothermal Sediment.</title>
        <authorList>
            <person name="Zhou Z."/>
            <person name="Liu Y."/>
            <person name="Xu W."/>
            <person name="Pan J."/>
            <person name="Luo Z.H."/>
            <person name="Li M."/>
        </authorList>
    </citation>
    <scope>NUCLEOTIDE SEQUENCE [LARGE SCALE GENOMIC DNA]</scope>
    <source>
        <strain evidence="2">SpSt-697</strain>
    </source>
</reference>
<keyword evidence="1" id="KW-0812">Transmembrane</keyword>
<organism evidence="2">
    <name type="scientific">candidate division WOR-3 bacterium</name>
    <dbReference type="NCBI Taxonomy" id="2052148"/>
    <lineage>
        <taxon>Bacteria</taxon>
        <taxon>Bacteria division WOR-3</taxon>
    </lineage>
</organism>
<feature type="transmembrane region" description="Helical" evidence="1">
    <location>
        <begin position="40"/>
        <end position="58"/>
    </location>
</feature>
<evidence type="ECO:0000256" key="1">
    <source>
        <dbReference type="SAM" id="Phobius"/>
    </source>
</evidence>
<dbReference type="AlphaFoldDB" id="A0A7V3ZU90"/>